<dbReference type="EMBL" id="CP098755">
    <property type="protein sequence ID" value="USG65178.1"/>
    <property type="molecule type" value="Genomic_DNA"/>
</dbReference>
<reference evidence="2" key="1">
    <citation type="submission" date="2022-06" db="EMBL/GenBank/DDBJ databases">
        <title>Genome sequencing of Brevibacillus sp. BB3-R1.</title>
        <authorList>
            <person name="Heo J."/>
            <person name="Lee D."/>
            <person name="Won M."/>
            <person name="Han B.-H."/>
            <person name="Hong S.-B."/>
            <person name="Kwon S.-W."/>
        </authorList>
    </citation>
    <scope>NUCLEOTIDE SEQUENCE</scope>
    <source>
        <strain evidence="2">BB3-R1</strain>
    </source>
</reference>
<gene>
    <name evidence="2" type="ORF">NDK47_24145</name>
</gene>
<keyword evidence="3" id="KW-1185">Reference proteome</keyword>
<organism evidence="2 3">
    <name type="scientific">Brevibacillus ruminantium</name>
    <dbReference type="NCBI Taxonomy" id="2950604"/>
    <lineage>
        <taxon>Bacteria</taxon>
        <taxon>Bacillati</taxon>
        <taxon>Bacillota</taxon>
        <taxon>Bacilli</taxon>
        <taxon>Bacillales</taxon>
        <taxon>Paenibacillaceae</taxon>
        <taxon>Brevibacillus</taxon>
    </lineage>
</organism>
<evidence type="ECO:0000256" key="1">
    <source>
        <dbReference type="SAM" id="MobiDB-lite"/>
    </source>
</evidence>
<sequence>MNEIDALRLTSQFITAFQAVRSAVQQNESDIIYYEHEYNDLTHALELTKFNAAEGYQLAVQQKENRVNRRKAKDQVAQLQPLFDVMTRHQSYFQDLRKAQAQIEKIKSSQASRMYTARARTDMQDAFDRAKQKQVAQ</sequence>
<evidence type="ECO:0000313" key="2">
    <source>
        <dbReference type="EMBL" id="USG65178.1"/>
    </source>
</evidence>
<evidence type="ECO:0008006" key="4">
    <source>
        <dbReference type="Google" id="ProtNLM"/>
    </source>
</evidence>
<feature type="region of interest" description="Disordered" evidence="1">
    <location>
        <begin position="114"/>
        <end position="137"/>
    </location>
</feature>
<evidence type="ECO:0000313" key="3">
    <source>
        <dbReference type="Proteomes" id="UP001056500"/>
    </source>
</evidence>
<proteinExistence type="predicted"/>
<name>A0ABY4WDP0_9BACL</name>
<feature type="compositionally biased region" description="Basic and acidic residues" evidence="1">
    <location>
        <begin position="119"/>
        <end position="131"/>
    </location>
</feature>
<accession>A0ABY4WDP0</accession>
<dbReference type="RefSeq" id="WP_251872282.1">
    <property type="nucleotide sequence ID" value="NZ_CP098755.1"/>
</dbReference>
<dbReference type="Proteomes" id="UP001056500">
    <property type="component" value="Chromosome"/>
</dbReference>
<protein>
    <recommendedName>
        <fullName evidence="4">Flagellar FliJ protein</fullName>
    </recommendedName>
</protein>